<dbReference type="EMBL" id="UGQA01000004">
    <property type="protein sequence ID" value="STZ01619.1"/>
    <property type="molecule type" value="Genomic_DNA"/>
</dbReference>
<protein>
    <submittedName>
        <fullName evidence="1">Chromosome segregation protein SMC</fullName>
    </submittedName>
</protein>
<proteinExistence type="predicted"/>
<evidence type="ECO:0000313" key="2">
    <source>
        <dbReference type="Proteomes" id="UP000255193"/>
    </source>
</evidence>
<dbReference type="AlphaFoldDB" id="A0A378QL46"/>
<gene>
    <name evidence="1" type="ORF">NCTC11091_02091</name>
</gene>
<reference evidence="1 2" key="1">
    <citation type="submission" date="2018-06" db="EMBL/GenBank/DDBJ databases">
        <authorList>
            <consortium name="Pathogen Informatics"/>
            <person name="Doyle S."/>
        </authorList>
    </citation>
    <scope>NUCLEOTIDE SEQUENCE [LARGE SCALE GENOMIC DNA]</scope>
    <source>
        <strain evidence="1 2">NCTC11091</strain>
    </source>
</reference>
<accession>A0A378QL46</accession>
<dbReference type="Proteomes" id="UP000255193">
    <property type="component" value="Unassembled WGS sequence"/>
</dbReference>
<sequence>MARLGDMAHGLREQQARLAKQATAAKQAQTWQAEYDALSQTLLLDDYACAHADAQAAQADYAKQVQQWQAQADIVAQLTATAHTACRRFTSRSSCRAAHPTAAATRLCRKTCRAKCRDAA</sequence>
<evidence type="ECO:0000313" key="1">
    <source>
        <dbReference type="EMBL" id="STZ01619.1"/>
    </source>
</evidence>
<organism evidence="1 2">
    <name type="scientific">Faucicola atlantae</name>
    <dbReference type="NCBI Taxonomy" id="34059"/>
    <lineage>
        <taxon>Bacteria</taxon>
        <taxon>Pseudomonadati</taxon>
        <taxon>Pseudomonadota</taxon>
        <taxon>Gammaproteobacteria</taxon>
        <taxon>Moraxellales</taxon>
        <taxon>Moraxellaceae</taxon>
        <taxon>Faucicola</taxon>
    </lineage>
</organism>
<name>A0A378QL46_9GAMM</name>